<organism evidence="2 3">
    <name type="scientific">Ramlibacter ginsenosidimutans</name>
    <dbReference type="NCBI Taxonomy" id="502333"/>
    <lineage>
        <taxon>Bacteria</taxon>
        <taxon>Pseudomonadati</taxon>
        <taxon>Pseudomonadota</taxon>
        <taxon>Betaproteobacteria</taxon>
        <taxon>Burkholderiales</taxon>
        <taxon>Comamonadaceae</taxon>
        <taxon>Ramlibacter</taxon>
    </lineage>
</organism>
<dbReference type="Proteomes" id="UP000630528">
    <property type="component" value="Unassembled WGS sequence"/>
</dbReference>
<dbReference type="Pfam" id="PF14542">
    <property type="entry name" value="Acetyltransf_CG"/>
    <property type="match status" value="1"/>
</dbReference>
<keyword evidence="3" id="KW-1185">Reference proteome</keyword>
<reference evidence="2" key="2">
    <citation type="submission" date="2021-01" db="EMBL/GenBank/DDBJ databases">
        <authorList>
            <person name="Kang M."/>
        </authorList>
    </citation>
    <scope>NUCLEOTIDE SEQUENCE</scope>
    <source>
        <strain evidence="2">KACC 17527</strain>
    </source>
</reference>
<dbReference type="PANTHER" id="PTHR31435:SF10">
    <property type="entry name" value="BSR4717 PROTEIN"/>
    <property type="match status" value="1"/>
</dbReference>
<dbReference type="EMBL" id="JAEPWM010000019">
    <property type="protein sequence ID" value="MBK6009395.1"/>
    <property type="molecule type" value="Genomic_DNA"/>
</dbReference>
<dbReference type="Gene3D" id="3.40.630.30">
    <property type="match status" value="1"/>
</dbReference>
<accession>A0A934WQM1</accession>
<gene>
    <name evidence="2" type="ORF">JJB11_25125</name>
</gene>
<evidence type="ECO:0000313" key="2">
    <source>
        <dbReference type="EMBL" id="MBK6009395.1"/>
    </source>
</evidence>
<dbReference type="InterPro" id="IPR031165">
    <property type="entry name" value="GNAT_YJDJ"/>
</dbReference>
<dbReference type="RefSeq" id="WP_201177965.1">
    <property type="nucleotide sequence ID" value="NZ_JAEPWM010000019.1"/>
</dbReference>
<dbReference type="InterPro" id="IPR045057">
    <property type="entry name" value="Gcn5-rel_NAT"/>
</dbReference>
<dbReference type="PANTHER" id="PTHR31435">
    <property type="entry name" value="PROTEIN NATD1"/>
    <property type="match status" value="1"/>
</dbReference>
<reference evidence="2" key="1">
    <citation type="journal article" date="2012" name="J. Microbiol. Biotechnol.">
        <title>Ramlibacter ginsenosidimutans sp. nov., with ginsenoside-converting activity.</title>
        <authorList>
            <person name="Wang L."/>
            <person name="An D.S."/>
            <person name="Kim S.G."/>
            <person name="Jin F.X."/>
            <person name="Kim S.C."/>
            <person name="Lee S.T."/>
            <person name="Im W.T."/>
        </authorList>
    </citation>
    <scope>NUCLEOTIDE SEQUENCE</scope>
    <source>
        <strain evidence="2">KACC 17527</strain>
    </source>
</reference>
<dbReference type="PROSITE" id="PS51729">
    <property type="entry name" value="GNAT_YJDJ"/>
    <property type="match status" value="1"/>
</dbReference>
<sequence length="103" mass="11442">MKQQQQATGGSAVVSNNEARSRYELQQDGEVAAIAQYEVQGDRVCFTHTEVDQRYEGQGLGSKLAAFALDDVKRRGMKALPQCKFIASYIARHEKEYGDLVVS</sequence>
<protein>
    <submittedName>
        <fullName evidence="2">N-acetyltransferase</fullName>
    </submittedName>
</protein>
<comment type="caution">
    <text evidence="2">The sequence shown here is derived from an EMBL/GenBank/DDBJ whole genome shotgun (WGS) entry which is preliminary data.</text>
</comment>
<evidence type="ECO:0000259" key="1">
    <source>
        <dbReference type="PROSITE" id="PS51729"/>
    </source>
</evidence>
<name>A0A934WQM1_9BURK</name>
<dbReference type="InterPro" id="IPR016181">
    <property type="entry name" value="Acyl_CoA_acyltransferase"/>
</dbReference>
<proteinExistence type="predicted"/>
<feature type="domain" description="N-acetyltransferase" evidence="1">
    <location>
        <begin position="15"/>
        <end position="102"/>
    </location>
</feature>
<dbReference type="AlphaFoldDB" id="A0A934WQM1"/>
<evidence type="ECO:0000313" key="3">
    <source>
        <dbReference type="Proteomes" id="UP000630528"/>
    </source>
</evidence>
<dbReference type="SUPFAM" id="SSF55729">
    <property type="entry name" value="Acyl-CoA N-acyltransferases (Nat)"/>
    <property type="match status" value="1"/>
</dbReference>
<dbReference type="CDD" id="cd04301">
    <property type="entry name" value="NAT_SF"/>
    <property type="match status" value="1"/>
</dbReference>